<evidence type="ECO:0000256" key="2">
    <source>
        <dbReference type="ARBA" id="ARBA00023015"/>
    </source>
</evidence>
<dbReference type="GO" id="GO:0000981">
    <property type="term" value="F:DNA-binding transcription factor activity, RNA polymerase II-specific"/>
    <property type="evidence" value="ECO:0007669"/>
    <property type="project" value="InterPro"/>
</dbReference>
<evidence type="ECO:0000256" key="1">
    <source>
        <dbReference type="ARBA" id="ARBA00022723"/>
    </source>
</evidence>
<dbReference type="GO" id="GO:0045122">
    <property type="term" value="P:aflatoxin biosynthetic process"/>
    <property type="evidence" value="ECO:0007669"/>
    <property type="project" value="InterPro"/>
</dbReference>
<evidence type="ECO:0000256" key="6">
    <source>
        <dbReference type="SAM" id="MobiDB-lite"/>
    </source>
</evidence>
<dbReference type="GO" id="GO:0005634">
    <property type="term" value="C:nucleus"/>
    <property type="evidence" value="ECO:0007669"/>
    <property type="project" value="InterPro"/>
</dbReference>
<feature type="compositionally biased region" description="Low complexity" evidence="6">
    <location>
        <begin position="91"/>
        <end position="103"/>
    </location>
</feature>
<keyword evidence="9" id="KW-1185">Reference proteome</keyword>
<dbReference type="EMBL" id="MU860347">
    <property type="protein sequence ID" value="KAK4234618.1"/>
    <property type="molecule type" value="Genomic_DNA"/>
</dbReference>
<dbReference type="InterPro" id="IPR013700">
    <property type="entry name" value="AflR"/>
</dbReference>
<evidence type="ECO:0000256" key="4">
    <source>
        <dbReference type="ARBA" id="ARBA00023163"/>
    </source>
</evidence>
<feature type="compositionally biased region" description="Polar residues" evidence="6">
    <location>
        <begin position="80"/>
        <end position="90"/>
    </location>
</feature>
<name>A0AAN7H8Q0_9PEZI</name>
<feature type="region of interest" description="Disordered" evidence="6">
    <location>
        <begin position="76"/>
        <end position="103"/>
    </location>
</feature>
<dbReference type="Pfam" id="PF08493">
    <property type="entry name" value="AflR"/>
    <property type="match status" value="1"/>
</dbReference>
<keyword evidence="5" id="KW-0539">Nucleus</keyword>
<keyword evidence="4" id="KW-0804">Transcription</keyword>
<dbReference type="PANTHER" id="PTHR31069">
    <property type="entry name" value="OLEATE-ACTIVATED TRANSCRIPTION FACTOR 1-RELATED"/>
    <property type="match status" value="1"/>
</dbReference>
<dbReference type="PROSITE" id="PS00463">
    <property type="entry name" value="ZN2_CY6_FUNGAL_1"/>
    <property type="match status" value="1"/>
</dbReference>
<dbReference type="InterPro" id="IPR036864">
    <property type="entry name" value="Zn2-C6_fun-type_DNA-bd_sf"/>
</dbReference>
<evidence type="ECO:0000259" key="7">
    <source>
        <dbReference type="PROSITE" id="PS50048"/>
    </source>
</evidence>
<evidence type="ECO:0000313" key="8">
    <source>
        <dbReference type="EMBL" id="KAK4234618.1"/>
    </source>
</evidence>
<accession>A0AAN7H8Q0</accession>
<feature type="region of interest" description="Disordered" evidence="6">
    <location>
        <begin position="458"/>
        <end position="492"/>
    </location>
</feature>
<dbReference type="InterPro" id="IPR050675">
    <property type="entry name" value="OAF3"/>
</dbReference>
<dbReference type="GO" id="GO:0003677">
    <property type="term" value="F:DNA binding"/>
    <property type="evidence" value="ECO:0007669"/>
    <property type="project" value="UniProtKB-KW"/>
</dbReference>
<dbReference type="AlphaFoldDB" id="A0AAN7H8Q0"/>
<sequence length="520" mass="54816">MLLSRPNAPVGPPSRLHRKVSLSTRRILWSTRPKLRQSCQTCAGSKVKCPREKPSCSRCESRGITCEYVFTKRPGRKRANSTANSVNNIKSTSSSEPSCSSGSTSSSAIDVGIHWSRDEDTTHALHLAFGHNLVPESTISPKHSDMSPISPSMPTTPGPPDNIPAADASDDLFSVPGASNMCSDLEYLPSELCGAMDFAPSTLESLSGLSMQGSGVCNAALIQSDPTTLLPPFDAASHGFVAPEAWWGAHLWMHQRSGPTPQPSNTAHVPPAAGSPDAATPSYATNDTSTACSCLGRALDLLERLSLSNKPPGSVATVDSASVCVVRAVLQENRHGIEAIESMLACSSCTRDGFLLTVLAMAVLKILERYDAASQCQPAPERGTRTAERQEREASEDKPAVNDSSGRRCMAAAQLVLSELYRAQRVVNKLSPRLKAPAIVESSRSRDSVDDGVSVASDGLQKGAIPKGGDCSSSSSVQLMAAPAPAPSPFSAATLAGVESDLRKNLGSLSAGIIESLRQR</sequence>
<dbReference type="Proteomes" id="UP001303760">
    <property type="component" value="Unassembled WGS sequence"/>
</dbReference>
<gene>
    <name evidence="8" type="ORF">C8A03DRAFT_18516</name>
</gene>
<dbReference type="PROSITE" id="PS50048">
    <property type="entry name" value="ZN2_CY6_FUNGAL_2"/>
    <property type="match status" value="1"/>
</dbReference>
<dbReference type="Pfam" id="PF00172">
    <property type="entry name" value="Zn_clus"/>
    <property type="match status" value="1"/>
</dbReference>
<feature type="region of interest" description="Disordered" evidence="6">
    <location>
        <begin position="375"/>
        <end position="404"/>
    </location>
</feature>
<dbReference type="InterPro" id="IPR001138">
    <property type="entry name" value="Zn2Cys6_DnaBD"/>
</dbReference>
<evidence type="ECO:0000256" key="3">
    <source>
        <dbReference type="ARBA" id="ARBA00023125"/>
    </source>
</evidence>
<organism evidence="8 9">
    <name type="scientific">Achaetomium macrosporum</name>
    <dbReference type="NCBI Taxonomy" id="79813"/>
    <lineage>
        <taxon>Eukaryota</taxon>
        <taxon>Fungi</taxon>
        <taxon>Dikarya</taxon>
        <taxon>Ascomycota</taxon>
        <taxon>Pezizomycotina</taxon>
        <taxon>Sordariomycetes</taxon>
        <taxon>Sordariomycetidae</taxon>
        <taxon>Sordariales</taxon>
        <taxon>Chaetomiaceae</taxon>
        <taxon>Achaetomium</taxon>
    </lineage>
</organism>
<keyword evidence="3" id="KW-0238">DNA-binding</keyword>
<dbReference type="PANTHER" id="PTHR31069:SF31">
    <property type="entry name" value="MONODICTYPHENONE CLUSTER TRANSCRIPTION FACTOR-RELATED"/>
    <property type="match status" value="1"/>
</dbReference>
<dbReference type="SMART" id="SM00066">
    <property type="entry name" value="GAL4"/>
    <property type="match status" value="1"/>
</dbReference>
<dbReference type="GO" id="GO:0008270">
    <property type="term" value="F:zinc ion binding"/>
    <property type="evidence" value="ECO:0007669"/>
    <property type="project" value="InterPro"/>
</dbReference>
<dbReference type="CDD" id="cd00067">
    <property type="entry name" value="GAL4"/>
    <property type="match status" value="1"/>
</dbReference>
<dbReference type="SUPFAM" id="SSF57701">
    <property type="entry name" value="Zn2/Cys6 DNA-binding domain"/>
    <property type="match status" value="1"/>
</dbReference>
<protein>
    <recommendedName>
        <fullName evidence="7">Zn(2)-C6 fungal-type domain-containing protein</fullName>
    </recommendedName>
</protein>
<feature type="domain" description="Zn(2)-C6 fungal-type" evidence="7">
    <location>
        <begin position="38"/>
        <end position="68"/>
    </location>
</feature>
<feature type="compositionally biased region" description="Basic and acidic residues" evidence="6">
    <location>
        <begin position="382"/>
        <end position="400"/>
    </location>
</feature>
<proteinExistence type="predicted"/>
<keyword evidence="2" id="KW-0805">Transcription regulation</keyword>
<keyword evidence="1" id="KW-0479">Metal-binding</keyword>
<evidence type="ECO:0000313" key="9">
    <source>
        <dbReference type="Proteomes" id="UP001303760"/>
    </source>
</evidence>
<feature type="compositionally biased region" description="Polar residues" evidence="6">
    <location>
        <begin position="257"/>
        <end position="267"/>
    </location>
</feature>
<reference evidence="8" key="2">
    <citation type="submission" date="2023-05" db="EMBL/GenBank/DDBJ databases">
        <authorList>
            <consortium name="Lawrence Berkeley National Laboratory"/>
            <person name="Steindorff A."/>
            <person name="Hensen N."/>
            <person name="Bonometti L."/>
            <person name="Westerberg I."/>
            <person name="Brannstrom I.O."/>
            <person name="Guillou S."/>
            <person name="Cros-Aarteil S."/>
            <person name="Calhoun S."/>
            <person name="Haridas S."/>
            <person name="Kuo A."/>
            <person name="Mondo S."/>
            <person name="Pangilinan J."/>
            <person name="Riley R."/>
            <person name="Labutti K."/>
            <person name="Andreopoulos B."/>
            <person name="Lipzen A."/>
            <person name="Chen C."/>
            <person name="Yanf M."/>
            <person name="Daum C."/>
            <person name="Ng V."/>
            <person name="Clum A."/>
            <person name="Ohm R."/>
            <person name="Martin F."/>
            <person name="Silar P."/>
            <person name="Natvig D."/>
            <person name="Lalanne C."/>
            <person name="Gautier V."/>
            <person name="Ament-Velasquez S.L."/>
            <person name="Kruys A."/>
            <person name="Hutchinson M.I."/>
            <person name="Powell A.J."/>
            <person name="Barry K."/>
            <person name="Miller A.N."/>
            <person name="Grigoriev I.V."/>
            <person name="Debuchy R."/>
            <person name="Gladieux P."/>
            <person name="Thoren M.H."/>
            <person name="Johannesson H."/>
        </authorList>
    </citation>
    <scope>NUCLEOTIDE SEQUENCE</scope>
    <source>
        <strain evidence="8">CBS 532.94</strain>
    </source>
</reference>
<reference evidence="8" key="1">
    <citation type="journal article" date="2023" name="Mol. Phylogenet. Evol.">
        <title>Genome-scale phylogeny and comparative genomics of the fungal order Sordariales.</title>
        <authorList>
            <person name="Hensen N."/>
            <person name="Bonometti L."/>
            <person name="Westerberg I."/>
            <person name="Brannstrom I.O."/>
            <person name="Guillou S."/>
            <person name="Cros-Aarteil S."/>
            <person name="Calhoun S."/>
            <person name="Haridas S."/>
            <person name="Kuo A."/>
            <person name="Mondo S."/>
            <person name="Pangilinan J."/>
            <person name="Riley R."/>
            <person name="LaButti K."/>
            <person name="Andreopoulos B."/>
            <person name="Lipzen A."/>
            <person name="Chen C."/>
            <person name="Yan M."/>
            <person name="Daum C."/>
            <person name="Ng V."/>
            <person name="Clum A."/>
            <person name="Steindorff A."/>
            <person name="Ohm R.A."/>
            <person name="Martin F."/>
            <person name="Silar P."/>
            <person name="Natvig D.O."/>
            <person name="Lalanne C."/>
            <person name="Gautier V."/>
            <person name="Ament-Velasquez S.L."/>
            <person name="Kruys A."/>
            <person name="Hutchinson M.I."/>
            <person name="Powell A.J."/>
            <person name="Barry K."/>
            <person name="Miller A.N."/>
            <person name="Grigoriev I.V."/>
            <person name="Debuchy R."/>
            <person name="Gladieux P."/>
            <person name="Hiltunen Thoren M."/>
            <person name="Johannesson H."/>
        </authorList>
    </citation>
    <scope>NUCLEOTIDE SEQUENCE</scope>
    <source>
        <strain evidence="8">CBS 532.94</strain>
    </source>
</reference>
<dbReference type="PRINTS" id="PR00755">
    <property type="entry name" value="AFLATOXINBRP"/>
</dbReference>
<evidence type="ECO:0000256" key="5">
    <source>
        <dbReference type="ARBA" id="ARBA00023242"/>
    </source>
</evidence>
<comment type="caution">
    <text evidence="8">The sequence shown here is derived from an EMBL/GenBank/DDBJ whole genome shotgun (WGS) entry which is preliminary data.</text>
</comment>
<feature type="region of interest" description="Disordered" evidence="6">
    <location>
        <begin position="257"/>
        <end position="284"/>
    </location>
</feature>
<dbReference type="Gene3D" id="4.10.240.10">
    <property type="entry name" value="Zn(2)-C6 fungal-type DNA-binding domain"/>
    <property type="match status" value="1"/>
</dbReference>